<feature type="signal peptide" evidence="2">
    <location>
        <begin position="1"/>
        <end position="18"/>
    </location>
</feature>
<organism evidence="4 5">
    <name type="scientific">Protomyces lactucae-debilis</name>
    <dbReference type="NCBI Taxonomy" id="2754530"/>
    <lineage>
        <taxon>Eukaryota</taxon>
        <taxon>Fungi</taxon>
        <taxon>Dikarya</taxon>
        <taxon>Ascomycota</taxon>
        <taxon>Taphrinomycotina</taxon>
        <taxon>Taphrinomycetes</taxon>
        <taxon>Taphrinales</taxon>
        <taxon>Protomycetaceae</taxon>
        <taxon>Protomyces</taxon>
    </lineage>
</organism>
<evidence type="ECO:0000313" key="5">
    <source>
        <dbReference type="Proteomes" id="UP000193685"/>
    </source>
</evidence>
<proteinExistence type="predicted"/>
<dbReference type="EMBL" id="MCFI01000008">
    <property type="protein sequence ID" value="ORY83139.1"/>
    <property type="molecule type" value="Genomic_DNA"/>
</dbReference>
<evidence type="ECO:0000259" key="3">
    <source>
        <dbReference type="Pfam" id="PF22799"/>
    </source>
</evidence>
<feature type="domain" description="Cell wall mannoprotein PIR1-like C-terminal" evidence="3">
    <location>
        <begin position="186"/>
        <end position="243"/>
    </location>
</feature>
<keyword evidence="5" id="KW-1185">Reference proteome</keyword>
<keyword evidence="2" id="KW-0732">Signal</keyword>
<sequence length="281" mass="30372">MQITYAAAVLALAASASASPVAEADPTFGSLINWWQSFVNKYYQSRSTVPAWPPAVPNSNCPTGWPKPITPWNQYMFRYPGPCKPKWVPVYRPGCIKDTKPQTTQPAPQTTATKTASTMMTTSAAAPTTTPSAPTKFFNILAPELPLGSIFDGQLQANSPYPAIDVAAVPSKGPASVNTQFYLDNGALFDQYGRACEISSGNQLQCNMISNPSTAMKGFAIDPVTMFLEWNTEDTFYGCNIGTSDTFGQIIFTGTHKDFAGVSADTENPNCDAYHLTVKYV</sequence>
<feature type="region of interest" description="Disordered" evidence="1">
    <location>
        <begin position="99"/>
        <end position="119"/>
    </location>
</feature>
<evidence type="ECO:0000256" key="2">
    <source>
        <dbReference type="SAM" id="SignalP"/>
    </source>
</evidence>
<dbReference type="Pfam" id="PF22799">
    <property type="entry name" value="PIR1-like_C"/>
    <property type="match status" value="1"/>
</dbReference>
<feature type="compositionally biased region" description="Low complexity" evidence="1">
    <location>
        <begin position="101"/>
        <end position="119"/>
    </location>
</feature>
<dbReference type="InterPro" id="IPR054508">
    <property type="entry name" value="PIR1-like_C"/>
</dbReference>
<protein>
    <recommendedName>
        <fullName evidence="3">Cell wall mannoprotein PIR1-like C-terminal domain-containing protein</fullName>
    </recommendedName>
</protein>
<evidence type="ECO:0000313" key="4">
    <source>
        <dbReference type="EMBL" id="ORY83139.1"/>
    </source>
</evidence>
<reference evidence="4 5" key="1">
    <citation type="submission" date="2016-07" db="EMBL/GenBank/DDBJ databases">
        <title>Pervasive Adenine N6-methylation of Active Genes in Fungi.</title>
        <authorList>
            <consortium name="DOE Joint Genome Institute"/>
            <person name="Mondo S.J."/>
            <person name="Dannebaum R.O."/>
            <person name="Kuo R.C."/>
            <person name="Labutti K."/>
            <person name="Haridas S."/>
            <person name="Kuo A."/>
            <person name="Salamov A."/>
            <person name="Ahrendt S.R."/>
            <person name="Lipzen A."/>
            <person name="Sullivan W."/>
            <person name="Andreopoulos W.B."/>
            <person name="Clum A."/>
            <person name="Lindquist E."/>
            <person name="Daum C."/>
            <person name="Ramamoorthy G.K."/>
            <person name="Gryganskyi A."/>
            <person name="Culley D."/>
            <person name="Magnuson J.K."/>
            <person name="James T.Y."/>
            <person name="O'Malley M.A."/>
            <person name="Stajich J.E."/>
            <person name="Spatafora J.W."/>
            <person name="Visel A."/>
            <person name="Grigoriev I.V."/>
        </authorList>
    </citation>
    <scope>NUCLEOTIDE SEQUENCE [LARGE SCALE GENOMIC DNA]</scope>
    <source>
        <strain evidence="4 5">12-1054</strain>
    </source>
</reference>
<dbReference type="Proteomes" id="UP000193685">
    <property type="component" value="Unassembled WGS sequence"/>
</dbReference>
<dbReference type="AlphaFoldDB" id="A0A1Y2FGT1"/>
<gene>
    <name evidence="4" type="ORF">BCR37DRAFT_379108</name>
</gene>
<name>A0A1Y2FGT1_PROLT</name>
<accession>A0A1Y2FGT1</accession>
<dbReference type="GeneID" id="63785791"/>
<comment type="caution">
    <text evidence="4">The sequence shown here is derived from an EMBL/GenBank/DDBJ whole genome shotgun (WGS) entry which is preliminary data.</text>
</comment>
<evidence type="ECO:0000256" key="1">
    <source>
        <dbReference type="SAM" id="MobiDB-lite"/>
    </source>
</evidence>
<dbReference type="RefSeq" id="XP_040725720.1">
    <property type="nucleotide sequence ID" value="XM_040869192.1"/>
</dbReference>
<feature type="chain" id="PRO_5013208929" description="Cell wall mannoprotein PIR1-like C-terminal domain-containing protein" evidence="2">
    <location>
        <begin position="19"/>
        <end position="281"/>
    </location>
</feature>